<dbReference type="STRING" id="1160509.A0A3N4I0N8"/>
<dbReference type="Proteomes" id="UP000275078">
    <property type="component" value="Unassembled WGS sequence"/>
</dbReference>
<gene>
    <name evidence="4" type="ORF">BJ508DRAFT_416914</name>
</gene>
<dbReference type="Gene3D" id="3.90.180.10">
    <property type="entry name" value="Medium-chain alcohol dehydrogenases, catalytic domain"/>
    <property type="match status" value="1"/>
</dbReference>
<protein>
    <submittedName>
        <fullName evidence="4">Zinc-binding oxidoreductase-like protein ToxD</fullName>
    </submittedName>
</protein>
<sequence length="375" mass="40796">MAPQTMKEVHVSEDLQTKLYDSPIPEVPEGHLLIKIEVASSNPKDWKIPTLLNSHIPKELHRTPDNSGDDMAGTIVALGSNLKGNWHIGDRVAGFHVMVTVGGAYAEYGVIPEWTTLYLGTDPDQGGNGLRYEEAVTCTLAMYTAAVGLYQVFNYRAPWERKTENDPRAGPIVIWGGSTAVGAFAIKFLKASGAGPIITTVGKSRDFVAGLLDESKGDVIVDYRQEDAVGQIKKIIKERGLKIDKVFDCVSEGDCQILAGSIFEKEDNGHLAIVLPPDSRIPEGQKFTQVSVGSVHPQMGLDGWGGFKPGAQEDKEFARCLSTWVQTALKEGRFKGHPTRVIPGGLNGVGEGLRQLKEGKVNAEKLVYIIKDTFQ</sequence>
<dbReference type="InterPro" id="IPR013154">
    <property type="entry name" value="ADH-like_N"/>
</dbReference>
<name>A0A3N4I0N8_ASCIM</name>
<comment type="similarity">
    <text evidence="1">Belongs to the zinc-containing alcohol dehydrogenase family.</text>
</comment>
<dbReference type="SUPFAM" id="SSF51735">
    <property type="entry name" value="NAD(P)-binding Rossmann-fold domains"/>
    <property type="match status" value="1"/>
</dbReference>
<keyword evidence="5" id="KW-1185">Reference proteome</keyword>
<evidence type="ECO:0000256" key="1">
    <source>
        <dbReference type="ARBA" id="ARBA00008072"/>
    </source>
</evidence>
<proteinExistence type="inferred from homology"/>
<reference evidence="4 5" key="1">
    <citation type="journal article" date="2018" name="Nat. Ecol. Evol.">
        <title>Pezizomycetes genomes reveal the molecular basis of ectomycorrhizal truffle lifestyle.</title>
        <authorList>
            <person name="Murat C."/>
            <person name="Payen T."/>
            <person name="Noel B."/>
            <person name="Kuo A."/>
            <person name="Morin E."/>
            <person name="Chen J."/>
            <person name="Kohler A."/>
            <person name="Krizsan K."/>
            <person name="Balestrini R."/>
            <person name="Da Silva C."/>
            <person name="Montanini B."/>
            <person name="Hainaut M."/>
            <person name="Levati E."/>
            <person name="Barry K.W."/>
            <person name="Belfiori B."/>
            <person name="Cichocki N."/>
            <person name="Clum A."/>
            <person name="Dockter R.B."/>
            <person name="Fauchery L."/>
            <person name="Guy J."/>
            <person name="Iotti M."/>
            <person name="Le Tacon F."/>
            <person name="Lindquist E.A."/>
            <person name="Lipzen A."/>
            <person name="Malagnac F."/>
            <person name="Mello A."/>
            <person name="Molinier V."/>
            <person name="Miyauchi S."/>
            <person name="Poulain J."/>
            <person name="Riccioni C."/>
            <person name="Rubini A."/>
            <person name="Sitrit Y."/>
            <person name="Splivallo R."/>
            <person name="Traeger S."/>
            <person name="Wang M."/>
            <person name="Zifcakova L."/>
            <person name="Wipf D."/>
            <person name="Zambonelli A."/>
            <person name="Paolocci F."/>
            <person name="Nowrousian M."/>
            <person name="Ottonello S."/>
            <person name="Baldrian P."/>
            <person name="Spatafora J.W."/>
            <person name="Henrissat B."/>
            <person name="Nagy L.G."/>
            <person name="Aury J.M."/>
            <person name="Wincker P."/>
            <person name="Grigoriev I.V."/>
            <person name="Bonfante P."/>
            <person name="Martin F.M."/>
        </authorList>
    </citation>
    <scope>NUCLEOTIDE SEQUENCE [LARGE SCALE GENOMIC DNA]</scope>
    <source>
        <strain evidence="4 5">RN42</strain>
    </source>
</reference>
<dbReference type="SUPFAM" id="SSF50129">
    <property type="entry name" value="GroES-like"/>
    <property type="match status" value="1"/>
</dbReference>
<dbReference type="InterPro" id="IPR036291">
    <property type="entry name" value="NAD(P)-bd_dom_sf"/>
</dbReference>
<feature type="domain" description="Alcohol dehydrogenase-like N-terminal" evidence="3">
    <location>
        <begin position="29"/>
        <end position="116"/>
    </location>
</feature>
<dbReference type="CDD" id="cd08249">
    <property type="entry name" value="enoyl_reductase_like"/>
    <property type="match status" value="1"/>
</dbReference>
<accession>A0A3N4I0N8</accession>
<dbReference type="PANTHER" id="PTHR45348:SF5">
    <property type="entry name" value="OXIDOREDUCTASE, PUTATIVE (AFU_ORTHOLOGUE AFUA_8G01420)-RELATED"/>
    <property type="match status" value="1"/>
</dbReference>
<evidence type="ECO:0000259" key="3">
    <source>
        <dbReference type="Pfam" id="PF08240"/>
    </source>
</evidence>
<organism evidence="4 5">
    <name type="scientific">Ascobolus immersus RN42</name>
    <dbReference type="NCBI Taxonomy" id="1160509"/>
    <lineage>
        <taxon>Eukaryota</taxon>
        <taxon>Fungi</taxon>
        <taxon>Dikarya</taxon>
        <taxon>Ascomycota</taxon>
        <taxon>Pezizomycotina</taxon>
        <taxon>Pezizomycetes</taxon>
        <taxon>Pezizales</taxon>
        <taxon>Ascobolaceae</taxon>
        <taxon>Ascobolus</taxon>
    </lineage>
</organism>
<evidence type="ECO:0000313" key="5">
    <source>
        <dbReference type="Proteomes" id="UP000275078"/>
    </source>
</evidence>
<dbReference type="AlphaFoldDB" id="A0A3N4I0N8"/>
<dbReference type="GO" id="GO:0016651">
    <property type="term" value="F:oxidoreductase activity, acting on NAD(P)H"/>
    <property type="evidence" value="ECO:0007669"/>
    <property type="project" value="InterPro"/>
</dbReference>
<dbReference type="InterPro" id="IPR047122">
    <property type="entry name" value="Trans-enoyl_RdTase-like"/>
</dbReference>
<dbReference type="InterPro" id="IPR011032">
    <property type="entry name" value="GroES-like_sf"/>
</dbReference>
<keyword evidence="2" id="KW-0560">Oxidoreductase</keyword>
<dbReference type="OrthoDB" id="3233595at2759"/>
<dbReference type="EMBL" id="ML119721">
    <property type="protein sequence ID" value="RPA77761.1"/>
    <property type="molecule type" value="Genomic_DNA"/>
</dbReference>
<dbReference type="Pfam" id="PF08240">
    <property type="entry name" value="ADH_N"/>
    <property type="match status" value="1"/>
</dbReference>
<dbReference type="Gene3D" id="3.40.50.720">
    <property type="entry name" value="NAD(P)-binding Rossmann-like Domain"/>
    <property type="match status" value="1"/>
</dbReference>
<evidence type="ECO:0000313" key="4">
    <source>
        <dbReference type="EMBL" id="RPA77761.1"/>
    </source>
</evidence>
<evidence type="ECO:0000256" key="2">
    <source>
        <dbReference type="ARBA" id="ARBA00023002"/>
    </source>
</evidence>
<dbReference type="PANTHER" id="PTHR45348">
    <property type="entry name" value="HYPOTHETICAL OXIDOREDUCTASE (EUROFUNG)"/>
    <property type="match status" value="1"/>
</dbReference>